<dbReference type="SUPFAM" id="SSF54171">
    <property type="entry name" value="DNA-binding domain"/>
    <property type="match status" value="1"/>
</dbReference>
<dbReference type="Pfam" id="PF13392">
    <property type="entry name" value="HNH_3"/>
    <property type="match status" value="1"/>
</dbReference>
<dbReference type="InterPro" id="IPR044925">
    <property type="entry name" value="His-Me_finger_sf"/>
</dbReference>
<sequence>MSGKLTWRSSEKKSNQWNSRFAGKEAGCLIDAGYIVVRFNGKAHKAHRVAWYLKTGEIPDTDIDHKDQIKSNNSWTNLRKATNAQNQMNTSAQKNSITGIKGVGYRKDVNKWTARIGFEDKVIWLGFHDTLEGAKCAYKEKAIELYGDFASF</sequence>
<dbReference type="Gene3D" id="3.30.730.10">
    <property type="entry name" value="AP2/ERF domain"/>
    <property type="match status" value="1"/>
</dbReference>
<dbReference type="GO" id="GO:0003700">
    <property type="term" value="F:DNA-binding transcription factor activity"/>
    <property type="evidence" value="ECO:0007669"/>
    <property type="project" value="InterPro"/>
</dbReference>
<evidence type="ECO:0000256" key="3">
    <source>
        <dbReference type="ARBA" id="ARBA00023163"/>
    </source>
</evidence>
<dbReference type="PROSITE" id="PS51032">
    <property type="entry name" value="AP2_ERF"/>
    <property type="match status" value="1"/>
</dbReference>
<dbReference type="GeneID" id="77949285"/>
<keyword evidence="1" id="KW-0805">Transcription regulation</keyword>
<evidence type="ECO:0000256" key="2">
    <source>
        <dbReference type="ARBA" id="ARBA00023125"/>
    </source>
</evidence>
<dbReference type="GO" id="GO:0003677">
    <property type="term" value="F:DNA binding"/>
    <property type="evidence" value="ECO:0007669"/>
    <property type="project" value="UniProtKB-KW"/>
</dbReference>
<feature type="domain" description="AP2/ERF" evidence="4">
    <location>
        <begin position="99"/>
        <end position="152"/>
    </location>
</feature>
<reference evidence="5 6" key="1">
    <citation type="submission" date="2020-06" db="EMBL/GenBank/DDBJ databases">
        <title>Complete Genome Sequence of the phage EK010 isolated from swine sewage.</title>
        <authorList>
            <person name="Shahin K."/>
            <person name="Bao H."/>
            <person name="Soleimani-Delfan A."/>
            <person name="Wang R."/>
        </authorList>
    </citation>
    <scope>NUCLEOTIDE SEQUENCE [LARGE SCALE GENOMIC DNA]</scope>
</reference>
<dbReference type="KEGG" id="vg:77949285"/>
<proteinExistence type="predicted"/>
<keyword evidence="2" id="KW-0238">DNA-binding</keyword>
<dbReference type="InterPro" id="IPR016177">
    <property type="entry name" value="DNA-bd_dom_sf"/>
</dbReference>
<protein>
    <submittedName>
        <fullName evidence="5">Putative gp51</fullName>
    </submittedName>
</protein>
<dbReference type="Gene3D" id="3.90.75.20">
    <property type="match status" value="1"/>
</dbReference>
<keyword evidence="6" id="KW-1185">Reference proteome</keyword>
<keyword evidence="3" id="KW-0804">Transcription</keyword>
<dbReference type="EMBL" id="LC553734">
    <property type="protein sequence ID" value="BCG45011.1"/>
    <property type="molecule type" value="Genomic_DNA"/>
</dbReference>
<dbReference type="Proteomes" id="UP000505302">
    <property type="component" value="Segment"/>
</dbReference>
<dbReference type="InterPro" id="IPR001471">
    <property type="entry name" value="AP2/ERF_dom"/>
</dbReference>
<organism evidence="5 6">
    <name type="scientific">Escherichia phage EK010</name>
    <dbReference type="NCBI Taxonomy" id="2742112"/>
    <lineage>
        <taxon>Viruses</taxon>
        <taxon>Duplodnaviria</taxon>
        <taxon>Heunggongvirae</taxon>
        <taxon>Uroviricota</taxon>
        <taxon>Caudoviricetes</taxon>
        <taxon>Mktvariviridae</taxon>
        <taxon>Gordonclarkvirinae</taxon>
        <taxon>Suseptimavirus</taxon>
        <taxon>Suseptimavirus EK010</taxon>
    </lineage>
</organism>
<evidence type="ECO:0000259" key="4">
    <source>
        <dbReference type="PROSITE" id="PS51032"/>
    </source>
</evidence>
<evidence type="ECO:0000313" key="6">
    <source>
        <dbReference type="Proteomes" id="UP000505302"/>
    </source>
</evidence>
<dbReference type="SUPFAM" id="SSF54060">
    <property type="entry name" value="His-Me finger endonucleases"/>
    <property type="match status" value="1"/>
</dbReference>
<dbReference type="RefSeq" id="YP_010672995.1">
    <property type="nucleotide sequence ID" value="NC_070981.1"/>
</dbReference>
<name>A0A6J4EGJ4_9CAUD</name>
<evidence type="ECO:0000256" key="1">
    <source>
        <dbReference type="ARBA" id="ARBA00023015"/>
    </source>
</evidence>
<accession>A0A6J4EGJ4</accession>
<evidence type="ECO:0000313" key="5">
    <source>
        <dbReference type="EMBL" id="BCG45011.1"/>
    </source>
</evidence>
<dbReference type="InterPro" id="IPR036955">
    <property type="entry name" value="AP2/ERF_dom_sf"/>
</dbReference>
<dbReference type="InterPro" id="IPR003615">
    <property type="entry name" value="HNH_nuc"/>
</dbReference>